<feature type="chain" id="PRO_5009936700" evidence="1">
    <location>
        <begin position="24"/>
        <end position="162"/>
    </location>
</feature>
<dbReference type="EMBL" id="FSRO01000001">
    <property type="protein sequence ID" value="SIO37288.1"/>
    <property type="molecule type" value="Genomic_DNA"/>
</dbReference>
<evidence type="ECO:0000259" key="2">
    <source>
        <dbReference type="Pfam" id="PF14343"/>
    </source>
</evidence>
<dbReference type="AlphaFoldDB" id="A0A1N6IYV0"/>
<reference evidence="3 4" key="1">
    <citation type="submission" date="2016-12" db="EMBL/GenBank/DDBJ databases">
        <authorList>
            <person name="Song W.-J."/>
            <person name="Kurnit D.M."/>
        </authorList>
    </citation>
    <scope>NUCLEOTIDE SEQUENCE [LARGE SCALE GENOMIC DNA]</scope>
    <source>
        <strain evidence="3 4">ATCC 49181</strain>
    </source>
</reference>
<feature type="signal peptide" evidence="1">
    <location>
        <begin position="1"/>
        <end position="23"/>
    </location>
</feature>
<keyword evidence="1" id="KW-0732">Signal</keyword>
<evidence type="ECO:0000256" key="1">
    <source>
        <dbReference type="SAM" id="SignalP"/>
    </source>
</evidence>
<keyword evidence="4" id="KW-1185">Reference proteome</keyword>
<protein>
    <submittedName>
        <fullName evidence="3">PrcB C-terminal</fullName>
    </submittedName>
</protein>
<evidence type="ECO:0000313" key="4">
    <source>
        <dbReference type="Proteomes" id="UP000185062"/>
    </source>
</evidence>
<feature type="domain" description="PrcB C-terminal" evidence="2">
    <location>
        <begin position="88"/>
        <end position="140"/>
    </location>
</feature>
<organism evidence="3 4">
    <name type="scientific">Nitrosomonas cryotolerans ATCC 49181</name>
    <dbReference type="NCBI Taxonomy" id="1131553"/>
    <lineage>
        <taxon>Bacteria</taxon>
        <taxon>Pseudomonadati</taxon>
        <taxon>Pseudomonadota</taxon>
        <taxon>Betaproteobacteria</taxon>
        <taxon>Nitrosomonadales</taxon>
        <taxon>Nitrosomonadaceae</taxon>
        <taxon>Nitrosomonas</taxon>
    </lineage>
</organism>
<dbReference type="InterPro" id="IPR025748">
    <property type="entry name" value="PrcB_C_dom"/>
</dbReference>
<proteinExistence type="predicted"/>
<evidence type="ECO:0000313" key="3">
    <source>
        <dbReference type="EMBL" id="SIO37288.1"/>
    </source>
</evidence>
<dbReference type="Proteomes" id="UP000185062">
    <property type="component" value="Unassembled WGS sequence"/>
</dbReference>
<sequence length="162" mass="18255">MRCLLRKICFITALMTISTVTVAQEVPNIFSHTVLKPPFSFKSEEPWSQIIRTQKEWEMSLELLEESEAFTVIPALLPQIDFETFQLVAGGIGFRPSGGYRVSVSEVIELDDVIHIEVFVVSPGKNCIVTTQVTYPFTAILIRKTNKPIQFSSSQLTDECLL</sequence>
<gene>
    <name evidence="3" type="ORF">SAMN02743940_2187</name>
</gene>
<accession>A0A1N6IYV0</accession>
<name>A0A1N6IYV0_9PROT</name>
<dbReference type="eggNOG" id="ENOG5033AUW">
    <property type="taxonomic scope" value="Bacteria"/>
</dbReference>
<dbReference type="Pfam" id="PF14343">
    <property type="entry name" value="PrcB_C"/>
    <property type="match status" value="1"/>
</dbReference>